<evidence type="ECO:0000256" key="3">
    <source>
        <dbReference type="ARBA" id="ARBA00022598"/>
    </source>
</evidence>
<comment type="caution">
    <text evidence="12">The sequence shown here is derived from an EMBL/GenBank/DDBJ whole genome shotgun (WGS) entry which is preliminary data.</text>
</comment>
<dbReference type="HAMAP" id="MF_00127">
    <property type="entry name" value="His_tRNA_synth"/>
    <property type="match status" value="1"/>
</dbReference>
<dbReference type="SUPFAM" id="SSF55681">
    <property type="entry name" value="Class II aaRS and biotin synthetases"/>
    <property type="match status" value="1"/>
</dbReference>
<dbReference type="InterPro" id="IPR004154">
    <property type="entry name" value="Anticodon-bd"/>
</dbReference>
<dbReference type="InterPro" id="IPR004516">
    <property type="entry name" value="HisRS/HisZ"/>
</dbReference>
<feature type="binding site" evidence="10">
    <location>
        <position position="112"/>
    </location>
    <ligand>
        <name>L-histidine</name>
        <dbReference type="ChEBI" id="CHEBI:57595"/>
    </ligand>
</feature>
<evidence type="ECO:0000313" key="12">
    <source>
        <dbReference type="EMBL" id="MDC7227464.1"/>
    </source>
</evidence>
<evidence type="ECO:0000256" key="8">
    <source>
        <dbReference type="ARBA" id="ARBA00047639"/>
    </source>
</evidence>
<feature type="binding site" evidence="10">
    <location>
        <begin position="82"/>
        <end position="84"/>
    </location>
    <ligand>
        <name>L-histidine</name>
        <dbReference type="ChEBI" id="CHEBI:57595"/>
    </ligand>
</feature>
<dbReference type="Gene3D" id="3.40.50.800">
    <property type="entry name" value="Anticodon-binding domain"/>
    <property type="match status" value="1"/>
</dbReference>
<dbReference type="CDD" id="cd00773">
    <property type="entry name" value="HisRS-like_core"/>
    <property type="match status" value="1"/>
</dbReference>
<dbReference type="PANTHER" id="PTHR11476">
    <property type="entry name" value="HISTIDYL-TRNA SYNTHETASE"/>
    <property type="match status" value="1"/>
</dbReference>
<evidence type="ECO:0000256" key="7">
    <source>
        <dbReference type="ARBA" id="ARBA00023146"/>
    </source>
</evidence>
<dbReference type="InterPro" id="IPR041715">
    <property type="entry name" value="HisRS-like_core"/>
</dbReference>
<evidence type="ECO:0000256" key="4">
    <source>
        <dbReference type="ARBA" id="ARBA00022741"/>
    </source>
</evidence>
<dbReference type="PANTHER" id="PTHR11476:SF7">
    <property type="entry name" value="HISTIDINE--TRNA LIGASE"/>
    <property type="match status" value="1"/>
</dbReference>
<dbReference type="InterPro" id="IPR006195">
    <property type="entry name" value="aa-tRNA-synth_II"/>
</dbReference>
<dbReference type="GO" id="GO:0006427">
    <property type="term" value="P:histidyl-tRNA aminoacylation"/>
    <property type="evidence" value="ECO:0007669"/>
    <property type="project" value="UniProtKB-UniRule"/>
</dbReference>
<comment type="catalytic activity">
    <reaction evidence="8 9">
        <text>tRNA(His) + L-histidine + ATP = L-histidyl-tRNA(His) + AMP + diphosphate + H(+)</text>
        <dbReference type="Rhea" id="RHEA:17313"/>
        <dbReference type="Rhea" id="RHEA-COMP:9665"/>
        <dbReference type="Rhea" id="RHEA-COMP:9689"/>
        <dbReference type="ChEBI" id="CHEBI:15378"/>
        <dbReference type="ChEBI" id="CHEBI:30616"/>
        <dbReference type="ChEBI" id="CHEBI:33019"/>
        <dbReference type="ChEBI" id="CHEBI:57595"/>
        <dbReference type="ChEBI" id="CHEBI:78442"/>
        <dbReference type="ChEBI" id="CHEBI:78527"/>
        <dbReference type="ChEBI" id="CHEBI:456215"/>
        <dbReference type="EC" id="6.1.1.21"/>
    </reaction>
</comment>
<dbReference type="SUPFAM" id="SSF52954">
    <property type="entry name" value="Class II aaRS ABD-related"/>
    <property type="match status" value="1"/>
</dbReference>
<dbReference type="EMBL" id="JAQQAL010000025">
    <property type="protein sequence ID" value="MDC7227464.1"/>
    <property type="molecule type" value="Genomic_DNA"/>
</dbReference>
<keyword evidence="9" id="KW-0963">Cytoplasm</keyword>
<keyword evidence="6 9" id="KW-0648">Protein biosynthesis</keyword>
<comment type="subcellular location">
    <subcellularLocation>
        <location evidence="9">Cytoplasm</location>
    </subcellularLocation>
</comment>
<accession>A0AAJ1MPA2</accession>
<keyword evidence="7 9" id="KW-0030">Aminoacyl-tRNA synthetase</keyword>
<dbReference type="GO" id="GO:0004821">
    <property type="term" value="F:histidine-tRNA ligase activity"/>
    <property type="evidence" value="ECO:0007669"/>
    <property type="project" value="UniProtKB-UniRule"/>
</dbReference>
<dbReference type="GO" id="GO:0005524">
    <property type="term" value="F:ATP binding"/>
    <property type="evidence" value="ECO:0007669"/>
    <property type="project" value="UniProtKB-UniRule"/>
</dbReference>
<dbReference type="NCBIfam" id="TIGR00442">
    <property type="entry name" value="hisS"/>
    <property type="match status" value="1"/>
</dbReference>
<comment type="subunit">
    <text evidence="2 9">Homodimer.</text>
</comment>
<dbReference type="InterPro" id="IPR015807">
    <property type="entry name" value="His-tRNA-ligase"/>
</dbReference>
<sequence>MANLIQPKVLKGFRDFLPETEISRKDIQQTLEETFKSFGMVPIDTPVLEYTDVLLGKGSGETDKQIYRFNDHGKRDVAMRFDLTVPFARFMAAHINELYLPFKRYHISKVWRGENTQRGRYREFTQCDFDIVGVDTPEADFEILSIMHASLKALGVPDIHIHISHRGIFNAFLDHLGISDDLAEILRIVDKLAKIGEDKVLEMLTELADGDKASRILEYISAEGSFDDILGKLENLSGGPTPGSERIRIVRQMMIDCGIEELFVLNPSITRGLDYYTGIVYETFLDALPAIGSVCSGGRYNNLASIYSKTEMPGVGSSIGLDRLMAALDELGTSSSKKSLTDVLIMNMDRSLKGHYFSLATKLREAGLNAEVFLDNKKFKNQFSFAERKAIPFAVICGEDEFKENRVTLKDLNARQNFEMLTIEEAIEKIKEISG</sequence>
<reference evidence="12 13" key="1">
    <citation type="submission" date="2022-12" db="EMBL/GenBank/DDBJ databases">
        <title>Metagenome assembled genome from gulf of manar.</title>
        <authorList>
            <person name="Kohli P."/>
            <person name="Pk S."/>
            <person name="Venkata Ramana C."/>
            <person name="Sasikala C."/>
        </authorList>
    </citation>
    <scope>NUCLEOTIDE SEQUENCE [LARGE SCALE GENOMIC DNA]</scope>
    <source>
        <strain evidence="12">JB008</strain>
    </source>
</reference>
<keyword evidence="5 9" id="KW-0067">ATP-binding</keyword>
<organism evidence="12 13">
    <name type="scientific">Candidatus Thalassospirochaeta sargassi</name>
    <dbReference type="NCBI Taxonomy" id="3119039"/>
    <lineage>
        <taxon>Bacteria</taxon>
        <taxon>Pseudomonadati</taxon>
        <taxon>Spirochaetota</taxon>
        <taxon>Spirochaetia</taxon>
        <taxon>Spirochaetales</taxon>
        <taxon>Spirochaetaceae</taxon>
        <taxon>Candidatus Thalassospirochaeta</taxon>
    </lineage>
</organism>
<dbReference type="EC" id="6.1.1.21" evidence="9"/>
<dbReference type="Gene3D" id="3.30.930.10">
    <property type="entry name" value="Bira Bifunctional Protein, Domain 2"/>
    <property type="match status" value="1"/>
</dbReference>
<evidence type="ECO:0000256" key="5">
    <source>
        <dbReference type="ARBA" id="ARBA00022840"/>
    </source>
</evidence>
<dbReference type="Proteomes" id="UP001221217">
    <property type="component" value="Unassembled WGS sequence"/>
</dbReference>
<dbReference type="CDD" id="cd00859">
    <property type="entry name" value="HisRS_anticodon"/>
    <property type="match status" value="1"/>
</dbReference>
<dbReference type="PROSITE" id="PS50862">
    <property type="entry name" value="AA_TRNA_LIGASE_II"/>
    <property type="match status" value="1"/>
</dbReference>
<evidence type="ECO:0000313" key="13">
    <source>
        <dbReference type="Proteomes" id="UP001221217"/>
    </source>
</evidence>
<protein>
    <recommendedName>
        <fullName evidence="9">Histidine--tRNA ligase</fullName>
        <ecNumber evidence="9">6.1.1.21</ecNumber>
    </recommendedName>
    <alternativeName>
        <fullName evidence="9">Histidyl-tRNA synthetase</fullName>
        <shortName evidence="9">HisRS</shortName>
    </alternativeName>
</protein>
<evidence type="ECO:0000256" key="2">
    <source>
        <dbReference type="ARBA" id="ARBA00011738"/>
    </source>
</evidence>
<feature type="binding site" evidence="10">
    <location>
        <begin position="275"/>
        <end position="276"/>
    </location>
    <ligand>
        <name>L-histidine</name>
        <dbReference type="ChEBI" id="CHEBI:57595"/>
    </ligand>
</feature>
<dbReference type="InterPro" id="IPR036621">
    <property type="entry name" value="Anticodon-bd_dom_sf"/>
</dbReference>
<evidence type="ECO:0000259" key="11">
    <source>
        <dbReference type="PROSITE" id="PS50862"/>
    </source>
</evidence>
<dbReference type="AlphaFoldDB" id="A0AAJ1MPA2"/>
<dbReference type="Pfam" id="PF03129">
    <property type="entry name" value="HGTP_anticodon"/>
    <property type="match status" value="1"/>
</dbReference>
<dbReference type="InterPro" id="IPR045864">
    <property type="entry name" value="aa-tRNA-synth_II/BPL/LPL"/>
</dbReference>
<dbReference type="PIRSF" id="PIRSF001549">
    <property type="entry name" value="His-tRNA_synth"/>
    <property type="match status" value="1"/>
</dbReference>
<evidence type="ECO:0000256" key="6">
    <source>
        <dbReference type="ARBA" id="ARBA00022917"/>
    </source>
</evidence>
<feature type="binding site" evidence="10">
    <location>
        <position position="130"/>
    </location>
    <ligand>
        <name>L-histidine</name>
        <dbReference type="ChEBI" id="CHEBI:57595"/>
    </ligand>
</feature>
<feature type="binding site" evidence="10">
    <location>
        <position position="271"/>
    </location>
    <ligand>
        <name>L-histidine</name>
        <dbReference type="ChEBI" id="CHEBI:57595"/>
    </ligand>
</feature>
<evidence type="ECO:0000256" key="10">
    <source>
        <dbReference type="PIRSR" id="PIRSR001549-1"/>
    </source>
</evidence>
<keyword evidence="3 9" id="KW-0436">Ligase</keyword>
<evidence type="ECO:0000256" key="9">
    <source>
        <dbReference type="HAMAP-Rule" id="MF_00127"/>
    </source>
</evidence>
<dbReference type="GO" id="GO:0005737">
    <property type="term" value="C:cytoplasm"/>
    <property type="evidence" value="ECO:0007669"/>
    <property type="project" value="UniProtKB-SubCell"/>
</dbReference>
<evidence type="ECO:0000256" key="1">
    <source>
        <dbReference type="ARBA" id="ARBA00008226"/>
    </source>
</evidence>
<dbReference type="Pfam" id="PF13393">
    <property type="entry name" value="tRNA-synt_His"/>
    <property type="match status" value="1"/>
</dbReference>
<keyword evidence="4 9" id="KW-0547">Nucleotide-binding</keyword>
<dbReference type="InterPro" id="IPR033656">
    <property type="entry name" value="HisRS_anticodon"/>
</dbReference>
<feature type="domain" description="Aminoacyl-transfer RNA synthetases class-II family profile" evidence="11">
    <location>
        <begin position="24"/>
        <end position="328"/>
    </location>
</feature>
<proteinExistence type="inferred from homology"/>
<gene>
    <name evidence="9 12" type="primary">hisS</name>
    <name evidence="12" type="ORF">PQJ61_11935</name>
</gene>
<feature type="binding site" evidence="10">
    <location>
        <position position="126"/>
    </location>
    <ligand>
        <name>L-histidine</name>
        <dbReference type="ChEBI" id="CHEBI:57595"/>
    </ligand>
</feature>
<name>A0AAJ1MPA2_9SPIO</name>
<comment type="similarity">
    <text evidence="1 9">Belongs to the class-II aminoacyl-tRNA synthetase family.</text>
</comment>